<dbReference type="InterPro" id="IPR036582">
    <property type="entry name" value="Mao_N_sf"/>
</dbReference>
<accession>A0A559KFZ4</accession>
<sequence length="450" mass="49878">MKKNLKVLTELTVLGALLMTAVSPSAYAADSGDVTLRAAVEGLNGTLDWSAATQQITVDIGGEKVQLKLGSTDVSLKGQAVKLDKAPYLANGQTFVSTATVKQIQDAMKNSDQLLFTFSTVGDCRIDDTVQDASAQDQKWLVNSKVLTRMMDEMGSQKSKMLFFNGDMIMGYTPNSDVSILNREYAFWRGMVGTAFEHGTYVFPVPGNHEVQDNYKDAKGTTVKAATEANEKTWRDNMGDIIVDEKRFSQILGDQVAGWDPNNYPQIGMDHITTSQKQLSYSFDYRGSHFAILNTDPTGYDTHAPIEWLTKDLEAAKARGMKHSFVFGHKLAYTYYFDETAKVSGLDADMEHANAFWKIIQDNNATYFSGHEHITNISQPNNGKAYQVVVGSGGSPFEAKKPTSNPIDRNYAWVTVKVYESGKVHMDAYGFDANYGPTQNFMSWDLEKGF</sequence>
<evidence type="ECO:0000313" key="3">
    <source>
        <dbReference type="EMBL" id="TVY11039.1"/>
    </source>
</evidence>
<feature type="domain" description="Copper amine oxidase-like N-terminal" evidence="2">
    <location>
        <begin position="34"/>
        <end position="104"/>
    </location>
</feature>
<evidence type="ECO:0000256" key="1">
    <source>
        <dbReference type="SAM" id="SignalP"/>
    </source>
</evidence>
<reference evidence="3 4" key="1">
    <citation type="submission" date="2019-07" db="EMBL/GenBank/DDBJ databases">
        <authorList>
            <person name="Kim J."/>
        </authorList>
    </citation>
    <scope>NUCLEOTIDE SEQUENCE [LARGE SCALE GENOMIC DNA]</scope>
    <source>
        <strain evidence="3 4">JC52</strain>
    </source>
</reference>
<protein>
    <recommendedName>
        <fullName evidence="2">Copper amine oxidase-like N-terminal domain-containing protein</fullName>
    </recommendedName>
</protein>
<dbReference type="InterPro" id="IPR012854">
    <property type="entry name" value="Cu_amine_oxidase-like_N"/>
</dbReference>
<dbReference type="SUPFAM" id="SSF56300">
    <property type="entry name" value="Metallo-dependent phosphatases"/>
    <property type="match status" value="1"/>
</dbReference>
<proteinExistence type="predicted"/>
<dbReference type="Gene3D" id="3.60.21.10">
    <property type="match status" value="1"/>
</dbReference>
<dbReference type="EMBL" id="VNJI01000005">
    <property type="protein sequence ID" value="TVY11039.1"/>
    <property type="molecule type" value="Genomic_DNA"/>
</dbReference>
<evidence type="ECO:0000259" key="2">
    <source>
        <dbReference type="Pfam" id="PF07833"/>
    </source>
</evidence>
<evidence type="ECO:0000313" key="4">
    <source>
        <dbReference type="Proteomes" id="UP000317036"/>
    </source>
</evidence>
<keyword evidence="1" id="KW-0732">Signal</keyword>
<comment type="caution">
    <text evidence="3">The sequence shown here is derived from an EMBL/GenBank/DDBJ whole genome shotgun (WGS) entry which is preliminary data.</text>
</comment>
<organism evidence="3 4">
    <name type="scientific">Paenibacillus cremeus</name>
    <dbReference type="NCBI Taxonomy" id="2163881"/>
    <lineage>
        <taxon>Bacteria</taxon>
        <taxon>Bacillati</taxon>
        <taxon>Bacillota</taxon>
        <taxon>Bacilli</taxon>
        <taxon>Bacillales</taxon>
        <taxon>Paenibacillaceae</taxon>
        <taxon>Paenibacillus</taxon>
    </lineage>
</organism>
<dbReference type="Proteomes" id="UP000317036">
    <property type="component" value="Unassembled WGS sequence"/>
</dbReference>
<dbReference type="InterPro" id="IPR029052">
    <property type="entry name" value="Metallo-depent_PP-like"/>
</dbReference>
<gene>
    <name evidence="3" type="ORF">FPZ49_06100</name>
</gene>
<dbReference type="PANTHER" id="PTHR43143:SF1">
    <property type="entry name" value="SERINE_THREONINE-PROTEIN PHOSPHATASE CPPED1"/>
    <property type="match status" value="1"/>
</dbReference>
<dbReference type="InterPro" id="IPR051918">
    <property type="entry name" value="STPP_CPPED1"/>
</dbReference>
<dbReference type="RefSeq" id="WP_144844545.1">
    <property type="nucleotide sequence ID" value="NZ_VNJI01000005.1"/>
</dbReference>
<keyword evidence="4" id="KW-1185">Reference proteome</keyword>
<dbReference type="AlphaFoldDB" id="A0A559KFZ4"/>
<name>A0A559KFZ4_9BACL</name>
<feature type="signal peptide" evidence="1">
    <location>
        <begin position="1"/>
        <end position="28"/>
    </location>
</feature>
<dbReference type="Pfam" id="PF07833">
    <property type="entry name" value="Cu_amine_oxidN1"/>
    <property type="match status" value="1"/>
</dbReference>
<feature type="chain" id="PRO_5021758451" description="Copper amine oxidase-like N-terminal domain-containing protein" evidence="1">
    <location>
        <begin position="29"/>
        <end position="450"/>
    </location>
</feature>
<dbReference type="Gene3D" id="3.30.457.10">
    <property type="entry name" value="Copper amine oxidase-like, N-terminal domain"/>
    <property type="match status" value="1"/>
</dbReference>
<dbReference type="SUPFAM" id="SSF55383">
    <property type="entry name" value="Copper amine oxidase, domain N"/>
    <property type="match status" value="1"/>
</dbReference>
<dbReference type="OrthoDB" id="9809781at2"/>
<dbReference type="PANTHER" id="PTHR43143">
    <property type="entry name" value="METALLOPHOSPHOESTERASE, CALCINEURIN SUPERFAMILY"/>
    <property type="match status" value="1"/>
</dbReference>